<dbReference type="Proteomes" id="UP001595701">
    <property type="component" value="Unassembled WGS sequence"/>
</dbReference>
<dbReference type="EMBL" id="JBHRWR010000008">
    <property type="protein sequence ID" value="MFC3573648.1"/>
    <property type="molecule type" value="Genomic_DNA"/>
</dbReference>
<organism evidence="2 3">
    <name type="scientific">Streptomyces yaanensis</name>
    <dbReference type="NCBI Taxonomy" id="1142239"/>
    <lineage>
        <taxon>Bacteria</taxon>
        <taxon>Bacillati</taxon>
        <taxon>Actinomycetota</taxon>
        <taxon>Actinomycetes</taxon>
        <taxon>Kitasatosporales</taxon>
        <taxon>Streptomycetaceae</taxon>
        <taxon>Streptomyces</taxon>
    </lineage>
</organism>
<dbReference type="InterPro" id="IPR016181">
    <property type="entry name" value="Acyl_CoA_acyltransferase"/>
</dbReference>
<protein>
    <submittedName>
        <fullName evidence="2">GNAT family N-acetyltransferase</fullName>
    </submittedName>
</protein>
<dbReference type="InterPro" id="IPR038740">
    <property type="entry name" value="BioF2-like_GNAT_dom"/>
</dbReference>
<name>A0ABV7S9R7_9ACTN</name>
<feature type="domain" description="BioF2-like acetyltransferase" evidence="1">
    <location>
        <begin position="177"/>
        <end position="321"/>
    </location>
</feature>
<reference evidence="3" key="1">
    <citation type="journal article" date="2019" name="Int. J. Syst. Evol. Microbiol.">
        <title>The Global Catalogue of Microorganisms (GCM) 10K type strain sequencing project: providing services to taxonomists for standard genome sequencing and annotation.</title>
        <authorList>
            <consortium name="The Broad Institute Genomics Platform"/>
            <consortium name="The Broad Institute Genome Sequencing Center for Infectious Disease"/>
            <person name="Wu L."/>
            <person name="Ma J."/>
        </authorList>
    </citation>
    <scope>NUCLEOTIDE SEQUENCE [LARGE SCALE GENOMIC DNA]</scope>
    <source>
        <strain evidence="3">CGMCC 4.7035</strain>
    </source>
</reference>
<sequence length="358" mass="39727">MTRPTGTRAATAAGFEVHRTPSSLAALEDGWRDLVAAVPGSSYFTTPDWVLGSWEAMDTPHTAEVAVWTAPGGRVEAVVPLMRVRERLHPRVPLPVTCWTLLGSGSDAADHGLFPVLPHRRAEVRAWLRERVGRGSLWLPAMDREADPGLLLPGTHRLARATCPRLAVGPGIDVGSRRFRKDVGRYERRLTESGISLRWVPPHEMTDKVIDTVLRLHRARQDVKGTTTAFGPRRRGFHLRLQERAAPGRGPAALLAERDGSAVGAVYGFLWQKTFAYYNGGWDAAYARMSLGSVLVYRAIAEVAELGVDTFDFLRGAEPYKYRPFGAQDRHDEQWLRPRSPTALLAGTALWLHHRSRG</sequence>
<comment type="caution">
    <text evidence="2">The sequence shown here is derived from an EMBL/GenBank/DDBJ whole genome shotgun (WGS) entry which is preliminary data.</text>
</comment>
<evidence type="ECO:0000313" key="3">
    <source>
        <dbReference type="Proteomes" id="UP001595701"/>
    </source>
</evidence>
<keyword evidence="3" id="KW-1185">Reference proteome</keyword>
<dbReference type="RefSeq" id="WP_310763113.1">
    <property type="nucleotide sequence ID" value="NZ_JBHRWR010000008.1"/>
</dbReference>
<proteinExistence type="predicted"/>
<evidence type="ECO:0000259" key="1">
    <source>
        <dbReference type="Pfam" id="PF13480"/>
    </source>
</evidence>
<accession>A0ABV7S9R7</accession>
<dbReference type="Pfam" id="PF13480">
    <property type="entry name" value="Acetyltransf_6"/>
    <property type="match status" value="1"/>
</dbReference>
<dbReference type="SUPFAM" id="SSF55729">
    <property type="entry name" value="Acyl-CoA N-acyltransferases (Nat)"/>
    <property type="match status" value="1"/>
</dbReference>
<evidence type="ECO:0000313" key="2">
    <source>
        <dbReference type="EMBL" id="MFC3573648.1"/>
    </source>
</evidence>
<gene>
    <name evidence="2" type="ORF">ACFOZ0_10275</name>
</gene>
<dbReference type="Gene3D" id="3.40.630.30">
    <property type="match status" value="1"/>
</dbReference>